<dbReference type="GO" id="GO:0003676">
    <property type="term" value="F:nucleic acid binding"/>
    <property type="evidence" value="ECO:0007669"/>
    <property type="project" value="InterPro"/>
</dbReference>
<gene>
    <name evidence="3" type="ORF">E7746_08845</name>
</gene>
<evidence type="ECO:0000259" key="2">
    <source>
        <dbReference type="Pfam" id="PF02272"/>
    </source>
</evidence>
<dbReference type="Proteomes" id="UP000297031">
    <property type="component" value="Chromosome"/>
</dbReference>
<dbReference type="RefSeq" id="WP_136410572.1">
    <property type="nucleotide sequence ID" value="NZ_CP039393.1"/>
</dbReference>
<dbReference type="EMBL" id="CP039393">
    <property type="protein sequence ID" value="QCD35979.1"/>
    <property type="molecule type" value="Genomic_DNA"/>
</dbReference>
<sequence>MLRQIIQESKVKAVRELLGRSERIVITCHMSPDGDAIGSSLGLMHVLAAIGKEARVVTPDIPPQILRFLPGAKDIVPYSKYTDFARQLLCDADLIFCLDFNSLYRVDHMRDDLASSSAPKVLVDHHQDPEDFADVIISHPDQSSTAILMFRLLCRLELFNLIDRKAAMCIYTGMMTDTGNFSYNSNDPDLYVVIAELIRKGINKDDIYKRVMDTKTVSTLRLNGYAVGTKMQIFPEHKAALITLTQKELDDYDYQKGDTEGLVNVPLAIPEVTYSVFLRDDKRYIKVSSRSKGDFPVNKLCEKYFNGGGHVNAAGGEFEGTLDEAVEVFMSSLAENDRYLHD</sequence>
<dbReference type="Gene3D" id="3.90.1640.10">
    <property type="entry name" value="inorganic pyrophosphatase (n-terminal core)"/>
    <property type="match status" value="1"/>
</dbReference>
<dbReference type="KEGG" id="mgod:E7746_08845"/>
<dbReference type="AlphaFoldDB" id="A0A4P7VQ30"/>
<proteinExistence type="predicted"/>
<feature type="domain" description="DHHA1" evidence="2">
    <location>
        <begin position="251"/>
        <end position="329"/>
    </location>
</feature>
<dbReference type="PANTHER" id="PTHR47618">
    <property type="entry name" value="BIFUNCTIONAL OLIGORIBONUCLEASE AND PAP PHOSPHATASE NRNA"/>
    <property type="match status" value="1"/>
</dbReference>
<organism evidence="3 4">
    <name type="scientific">Muribaculum gordoncarteri</name>
    <dbReference type="NCBI Taxonomy" id="2530390"/>
    <lineage>
        <taxon>Bacteria</taxon>
        <taxon>Pseudomonadati</taxon>
        <taxon>Bacteroidota</taxon>
        <taxon>Bacteroidia</taxon>
        <taxon>Bacteroidales</taxon>
        <taxon>Muribaculaceae</taxon>
        <taxon>Muribaculum</taxon>
    </lineage>
</organism>
<protein>
    <submittedName>
        <fullName evidence="3">Bifunctional oligoribonuclease/PAP phosphatase NrnA</fullName>
    </submittedName>
</protein>
<feature type="domain" description="DDH" evidence="1">
    <location>
        <begin position="23"/>
        <end position="174"/>
    </location>
</feature>
<accession>A0A4P7VQ30</accession>
<dbReference type="PANTHER" id="PTHR47618:SF1">
    <property type="entry name" value="BIFUNCTIONAL OLIGORIBONUCLEASE AND PAP PHOSPHATASE NRNA"/>
    <property type="match status" value="1"/>
</dbReference>
<dbReference type="SUPFAM" id="SSF64182">
    <property type="entry name" value="DHH phosphoesterases"/>
    <property type="match status" value="1"/>
</dbReference>
<dbReference type="Gene3D" id="3.10.310.30">
    <property type="match status" value="1"/>
</dbReference>
<dbReference type="InterPro" id="IPR001667">
    <property type="entry name" value="DDH_dom"/>
</dbReference>
<dbReference type="InterPro" id="IPR003156">
    <property type="entry name" value="DHHA1_dom"/>
</dbReference>
<evidence type="ECO:0000313" key="4">
    <source>
        <dbReference type="Proteomes" id="UP000297031"/>
    </source>
</evidence>
<name>A0A4P7VQ30_9BACT</name>
<evidence type="ECO:0000259" key="1">
    <source>
        <dbReference type="Pfam" id="PF01368"/>
    </source>
</evidence>
<keyword evidence="4" id="KW-1185">Reference proteome</keyword>
<dbReference type="InterPro" id="IPR038763">
    <property type="entry name" value="DHH_sf"/>
</dbReference>
<dbReference type="Pfam" id="PF02272">
    <property type="entry name" value="DHHA1"/>
    <property type="match status" value="1"/>
</dbReference>
<dbReference type="InterPro" id="IPR051319">
    <property type="entry name" value="Oligoribo/pAp-PDE_c-di-AMP_PDE"/>
</dbReference>
<reference evidence="3 4" key="1">
    <citation type="submission" date="2019-02" db="EMBL/GenBank/DDBJ databases">
        <title>Isolation and identification of novel species under the genus Muribaculum.</title>
        <authorList>
            <person name="Miyake S."/>
            <person name="Ding Y."/>
            <person name="Low A."/>
            <person name="Soh M."/>
            <person name="Seedorf H."/>
        </authorList>
    </citation>
    <scope>NUCLEOTIDE SEQUENCE [LARGE SCALE GENOMIC DNA]</scope>
    <source>
        <strain evidence="3 4">TLL-A4</strain>
    </source>
</reference>
<dbReference type="Pfam" id="PF01368">
    <property type="entry name" value="DHH"/>
    <property type="match status" value="1"/>
</dbReference>
<dbReference type="OrthoDB" id="9803668at2"/>
<evidence type="ECO:0000313" key="3">
    <source>
        <dbReference type="EMBL" id="QCD35979.1"/>
    </source>
</evidence>